<evidence type="ECO:0000256" key="1">
    <source>
        <dbReference type="SAM" id="MobiDB-lite"/>
    </source>
</evidence>
<gene>
    <name evidence="4" type="ORF">KUA55_10640</name>
</gene>
<proteinExistence type="predicted"/>
<feature type="chain" id="PRO_5045954284" evidence="2">
    <location>
        <begin position="26"/>
        <end position="237"/>
    </location>
</feature>
<keyword evidence="2" id="KW-0732">Signal</keyword>
<evidence type="ECO:0000313" key="5">
    <source>
        <dbReference type="Proteomes" id="UP000774130"/>
    </source>
</evidence>
<dbReference type="EMBL" id="JAHUZB010000004">
    <property type="protein sequence ID" value="MBV7391139.1"/>
    <property type="molecule type" value="Genomic_DNA"/>
</dbReference>
<protein>
    <submittedName>
        <fullName evidence="4">WxL domain-containing protein</fullName>
    </submittedName>
</protein>
<organism evidence="4 5">
    <name type="scientific">Enterococcus alishanensis</name>
    <dbReference type="NCBI Taxonomy" id="1303817"/>
    <lineage>
        <taxon>Bacteria</taxon>
        <taxon>Bacillati</taxon>
        <taxon>Bacillota</taxon>
        <taxon>Bacilli</taxon>
        <taxon>Lactobacillales</taxon>
        <taxon>Enterococcaceae</taxon>
        <taxon>Enterococcus</taxon>
    </lineage>
</organism>
<dbReference type="RefSeq" id="WP_218326232.1">
    <property type="nucleotide sequence ID" value="NZ_JAHUZB010000004.1"/>
</dbReference>
<dbReference type="Proteomes" id="UP000774130">
    <property type="component" value="Unassembled WGS sequence"/>
</dbReference>
<sequence length="237" mass="24879">MKKTTLFLSTAILLGIGINTSQAFAADYTTDGTINYKAGSAVIPPVDPTNPDPTNPVDPVDPPQPGTGGALSIDYASKINFDTQEITSIDKTYNAKLDQMKDGSEKPLYVQVTDQTGTLAGWNLTAKQNAQFKTTDGDELTGAVLKLSKASVASNVDKKYTPGTVATDVTLKPDGSQLPGITAAKGQGAGTWVYRFGDTNTNAADAVTLAVPGSTVKLAKEYKTTITWTLQSTPTNP</sequence>
<evidence type="ECO:0000259" key="3">
    <source>
        <dbReference type="Pfam" id="PF13731"/>
    </source>
</evidence>
<keyword evidence="5" id="KW-1185">Reference proteome</keyword>
<feature type="signal peptide" evidence="2">
    <location>
        <begin position="1"/>
        <end position="25"/>
    </location>
</feature>
<evidence type="ECO:0000313" key="4">
    <source>
        <dbReference type="EMBL" id="MBV7391139.1"/>
    </source>
</evidence>
<dbReference type="Pfam" id="PF13731">
    <property type="entry name" value="WxL"/>
    <property type="match status" value="1"/>
</dbReference>
<comment type="caution">
    <text evidence="4">The sequence shown here is derived from an EMBL/GenBank/DDBJ whole genome shotgun (WGS) entry which is preliminary data.</text>
</comment>
<evidence type="ECO:0000256" key="2">
    <source>
        <dbReference type="SAM" id="SignalP"/>
    </source>
</evidence>
<dbReference type="InterPro" id="IPR027994">
    <property type="entry name" value="WxL_dom"/>
</dbReference>
<feature type="region of interest" description="Disordered" evidence="1">
    <location>
        <begin position="44"/>
        <end position="69"/>
    </location>
</feature>
<feature type="compositionally biased region" description="Pro residues" evidence="1">
    <location>
        <begin position="45"/>
        <end position="65"/>
    </location>
</feature>
<name>A0ABS6TE19_9ENTE</name>
<feature type="domain" description="WxL" evidence="3">
    <location>
        <begin position="26"/>
        <end position="234"/>
    </location>
</feature>
<accession>A0ABS6TE19</accession>
<reference evidence="4 5" key="1">
    <citation type="submission" date="2021-06" db="EMBL/GenBank/DDBJ databases">
        <title>Enterococcus alishanensis sp. nov., a novel lactic acid bacterium isolated from fresh coffee beans.</title>
        <authorList>
            <person name="Chen Y.-S."/>
        </authorList>
    </citation>
    <scope>NUCLEOTIDE SEQUENCE [LARGE SCALE GENOMIC DNA]</scope>
    <source>
        <strain evidence="4 5">ALS3</strain>
    </source>
</reference>